<dbReference type="AlphaFoldDB" id="A0A1F5MFK6"/>
<evidence type="ECO:0000313" key="2">
    <source>
        <dbReference type="Proteomes" id="UP000183317"/>
    </source>
</evidence>
<comment type="caution">
    <text evidence="1">The sequence shown here is derived from an EMBL/GenBank/DDBJ whole genome shotgun (WGS) entry which is preliminary data.</text>
</comment>
<accession>A0A1F5MFK6</accession>
<protein>
    <submittedName>
        <fullName evidence="1">Uncharacterized protein</fullName>
    </submittedName>
</protein>
<dbReference type="Proteomes" id="UP000183317">
    <property type="component" value="Unassembled WGS sequence"/>
</dbReference>
<name>A0A1F5MFK6_9BACT</name>
<sequence>MQKQTRLSEADKQAATILSLIDLRDKSILELTLALLYIGEGFKGNSGTGMGNSDSLILKFFINVLKVCYDLDTSKISCELHLRADQNTESVKKYWAEELHLPLKSFKSISIDKRTVGSTTYPTYHGVCVIRCGNIAIQRRLISLANKYCRKILNEG</sequence>
<gene>
    <name evidence="1" type="ORF">A3J13_00440</name>
</gene>
<evidence type="ECO:0000313" key="1">
    <source>
        <dbReference type="EMBL" id="OGE64144.1"/>
    </source>
</evidence>
<reference evidence="1 2" key="1">
    <citation type="journal article" date="2016" name="Nat. Commun.">
        <title>Thousands of microbial genomes shed light on interconnected biogeochemical processes in an aquifer system.</title>
        <authorList>
            <person name="Anantharaman K."/>
            <person name="Brown C.T."/>
            <person name="Hug L.A."/>
            <person name="Sharon I."/>
            <person name="Castelle C.J."/>
            <person name="Probst A.J."/>
            <person name="Thomas B.C."/>
            <person name="Singh A."/>
            <person name="Wilkins M.J."/>
            <person name="Karaoz U."/>
            <person name="Brodie E.L."/>
            <person name="Williams K.H."/>
            <person name="Hubbard S.S."/>
            <person name="Banfield J.F."/>
        </authorList>
    </citation>
    <scope>NUCLEOTIDE SEQUENCE [LARGE SCALE GENOMIC DNA]</scope>
</reference>
<dbReference type="EMBL" id="MFDU01000041">
    <property type="protein sequence ID" value="OGE64144.1"/>
    <property type="molecule type" value="Genomic_DNA"/>
</dbReference>
<proteinExistence type="predicted"/>
<organism evidence="1 2">
    <name type="scientific">Candidatus Daviesbacteria bacterium RIFCSPLOWO2_02_FULL_36_8</name>
    <dbReference type="NCBI Taxonomy" id="1797793"/>
    <lineage>
        <taxon>Bacteria</taxon>
        <taxon>Candidatus Daviesiibacteriota</taxon>
    </lineage>
</organism>